<dbReference type="PROSITE" id="PS50102">
    <property type="entry name" value="RRM"/>
    <property type="match status" value="1"/>
</dbReference>
<dbReference type="Pfam" id="PF12196">
    <property type="entry name" value="hNIFK_binding"/>
    <property type="match status" value="1"/>
</dbReference>
<accession>A0AAD8D9Y8</accession>
<dbReference type="Pfam" id="PF00076">
    <property type="entry name" value="RRM_1"/>
    <property type="match status" value="1"/>
</dbReference>
<sequence length="259" mass="29512">MTESDSTSAPAGKNLLSLDPAQETEFRKKVQEVKKKRPQKYEKLTPGVIYLGHIPQGFFEPQIRIYFSQFGSVRRVRLSRSNKTGRSKGYAFVEFECDEVAKIVADTMNNYLLAERLLKCHFIPPEKVNPKLFIGSQTQFKKPSFPAVKRYNKKRSIQERRKMISKLLHKETHLRKRLAQKGIDYDFPGFAAQVPKKKAADMNTSVGSQDLTPVCTPTVIECRKSMKIEEGEEESDTEIVIKATPAPKKSKNKKKAKSS</sequence>
<gene>
    <name evidence="7" type="primary">nifk</name>
    <name evidence="7" type="ORF">AOXY_G12403</name>
</gene>
<comment type="caution">
    <text evidence="7">The sequence shown here is derived from an EMBL/GenBank/DDBJ whole genome shotgun (WGS) entry which is preliminary data.</text>
</comment>
<comment type="subcellular location">
    <subcellularLocation>
        <location evidence="1">Nucleus</location>
        <location evidence="1">Nucleolus</location>
    </subcellularLocation>
</comment>
<dbReference type="InterPro" id="IPR012677">
    <property type="entry name" value="Nucleotide-bd_a/b_plait_sf"/>
</dbReference>
<reference evidence="7" key="1">
    <citation type="submission" date="2022-02" db="EMBL/GenBank/DDBJ databases">
        <title>Atlantic sturgeon de novo genome assembly.</title>
        <authorList>
            <person name="Stock M."/>
            <person name="Klopp C."/>
            <person name="Guiguen Y."/>
            <person name="Cabau C."/>
            <person name="Parinello H."/>
            <person name="Santidrian Yebra-Pimentel E."/>
            <person name="Kuhl H."/>
            <person name="Dirks R.P."/>
            <person name="Guessner J."/>
            <person name="Wuertz S."/>
            <person name="Du K."/>
            <person name="Schartl M."/>
        </authorList>
    </citation>
    <scope>NUCLEOTIDE SEQUENCE</scope>
    <source>
        <strain evidence="7">STURGEONOMICS-FGT-2020</strain>
        <tissue evidence="7">Whole blood</tissue>
    </source>
</reference>
<dbReference type="GO" id="GO:0003723">
    <property type="term" value="F:RNA binding"/>
    <property type="evidence" value="ECO:0007669"/>
    <property type="project" value="UniProtKB-UniRule"/>
</dbReference>
<dbReference type="AlphaFoldDB" id="A0AAD8D9Y8"/>
<evidence type="ECO:0000256" key="5">
    <source>
        <dbReference type="SAM" id="MobiDB-lite"/>
    </source>
</evidence>
<evidence type="ECO:0000313" key="8">
    <source>
        <dbReference type="Proteomes" id="UP001230051"/>
    </source>
</evidence>
<evidence type="ECO:0000313" key="7">
    <source>
        <dbReference type="EMBL" id="KAK1165914.1"/>
    </source>
</evidence>
<name>A0AAD8D9Y8_ACIOX</name>
<feature type="region of interest" description="Disordered" evidence="5">
    <location>
        <begin position="227"/>
        <end position="259"/>
    </location>
</feature>
<evidence type="ECO:0000256" key="4">
    <source>
        <dbReference type="PROSITE-ProRule" id="PRU00176"/>
    </source>
</evidence>
<dbReference type="InterPro" id="IPR035979">
    <property type="entry name" value="RBD_domain_sf"/>
</dbReference>
<feature type="domain" description="RRM" evidence="6">
    <location>
        <begin position="47"/>
        <end position="125"/>
    </location>
</feature>
<dbReference type="SMART" id="SM00360">
    <property type="entry name" value="RRM"/>
    <property type="match status" value="1"/>
</dbReference>
<dbReference type="CDD" id="cd12307">
    <property type="entry name" value="RRM_NIFK_like"/>
    <property type="match status" value="1"/>
</dbReference>
<evidence type="ECO:0000259" key="6">
    <source>
        <dbReference type="PROSITE" id="PS50102"/>
    </source>
</evidence>
<dbReference type="EMBL" id="JAGXEW010000011">
    <property type="protein sequence ID" value="KAK1165914.1"/>
    <property type="molecule type" value="Genomic_DNA"/>
</dbReference>
<keyword evidence="8" id="KW-1185">Reference proteome</keyword>
<evidence type="ECO:0000256" key="2">
    <source>
        <dbReference type="ARBA" id="ARBA00022884"/>
    </source>
</evidence>
<evidence type="ECO:0000256" key="3">
    <source>
        <dbReference type="ARBA" id="ARBA00023242"/>
    </source>
</evidence>
<protein>
    <submittedName>
        <fullName evidence="7">MKI67 FHA domain-interacting nucleolar phosphoprotein-like</fullName>
    </submittedName>
</protein>
<dbReference type="InterPro" id="IPR000504">
    <property type="entry name" value="RRM_dom"/>
</dbReference>
<feature type="region of interest" description="Disordered" evidence="5">
    <location>
        <begin position="1"/>
        <end position="20"/>
    </location>
</feature>
<dbReference type="InterPro" id="IPR021043">
    <property type="entry name" value="NIFK_FHA_Ki67-binding"/>
</dbReference>
<keyword evidence="2 4" id="KW-0694">RNA-binding</keyword>
<organism evidence="7 8">
    <name type="scientific">Acipenser oxyrinchus oxyrinchus</name>
    <dbReference type="NCBI Taxonomy" id="40147"/>
    <lineage>
        <taxon>Eukaryota</taxon>
        <taxon>Metazoa</taxon>
        <taxon>Chordata</taxon>
        <taxon>Craniata</taxon>
        <taxon>Vertebrata</taxon>
        <taxon>Euteleostomi</taxon>
        <taxon>Actinopterygii</taxon>
        <taxon>Chondrostei</taxon>
        <taxon>Acipenseriformes</taxon>
        <taxon>Acipenseridae</taxon>
        <taxon>Acipenser</taxon>
    </lineage>
</organism>
<keyword evidence="3" id="KW-0539">Nucleus</keyword>
<dbReference type="GO" id="GO:0005730">
    <property type="term" value="C:nucleolus"/>
    <property type="evidence" value="ECO:0007669"/>
    <property type="project" value="UniProtKB-SubCell"/>
</dbReference>
<dbReference type="Proteomes" id="UP001230051">
    <property type="component" value="Unassembled WGS sequence"/>
</dbReference>
<feature type="compositionally biased region" description="Basic residues" evidence="5">
    <location>
        <begin position="248"/>
        <end position="259"/>
    </location>
</feature>
<evidence type="ECO:0000256" key="1">
    <source>
        <dbReference type="ARBA" id="ARBA00004604"/>
    </source>
</evidence>
<dbReference type="PANTHER" id="PTHR46754">
    <property type="entry name" value="MKI67 FHA DOMAIN-INTERACTING NUCLEOLAR PHOSPHOPROTEIN"/>
    <property type="match status" value="1"/>
</dbReference>
<dbReference type="Gene3D" id="3.30.70.330">
    <property type="match status" value="1"/>
</dbReference>
<proteinExistence type="predicted"/>
<dbReference type="SUPFAM" id="SSF54928">
    <property type="entry name" value="RNA-binding domain, RBD"/>
    <property type="match status" value="1"/>
</dbReference>